<evidence type="ECO:0000256" key="2">
    <source>
        <dbReference type="SAM" id="Phobius"/>
    </source>
</evidence>
<gene>
    <name evidence="3" type="ORF">HAKA00212_LOCUS1212</name>
</gene>
<keyword evidence="2" id="KW-0812">Transmembrane</keyword>
<name>A0A7S3UQP5_HETAK</name>
<feature type="compositionally biased region" description="Polar residues" evidence="1">
    <location>
        <begin position="306"/>
        <end position="323"/>
    </location>
</feature>
<evidence type="ECO:0000256" key="1">
    <source>
        <dbReference type="SAM" id="MobiDB-lite"/>
    </source>
</evidence>
<feature type="transmembrane region" description="Helical" evidence="2">
    <location>
        <begin position="20"/>
        <end position="38"/>
    </location>
</feature>
<dbReference type="EMBL" id="HBIU01003391">
    <property type="protein sequence ID" value="CAE0622468.1"/>
    <property type="molecule type" value="Transcribed_RNA"/>
</dbReference>
<feature type="transmembrane region" description="Helical" evidence="2">
    <location>
        <begin position="86"/>
        <end position="106"/>
    </location>
</feature>
<sequence length="522" mass="58073">MVLGSSLAFIFFWLTEMKTALRTYSLAAVVLLVAGMIHDLRKTITRDWGYLLLLSLMTTGFVHLSGNFMLTSLIQAGSSDEGQGSVLLAWVCWCLVFKVIWFFVALRATSTKLAPVFCFPFQLIVDLYDELVLSIIGWRRWYAFLFFLICRCALNLAYSSAAHAQFLTKMAKLNQKRKISRLHSIPAASSQFSLDKNLAAISSQAQILFWQNIFSERTSSLAVLLICCLNTILIKLGIWTPDSSMLFTIGGSHGHIHTLISHSLSTLTVLAYTQVAGLLLLKTQHYTSSASNIEVTTDRAVPTTIRGGTTSAPASMLNRGQTNNNRQRKVNFWDFCAVTTIPIIPQAQQETREVPHSSSFCSQEARLSDKDPQNTGIGGRVRPQIQKNIKRSSRSKVAVTCEGGCAGFPGITSLEAAAEREDEKSTFDDSGPPDSGPDSIVGKGHMHTSSVQSLEEDLFWKSYRRRHYLPSTTQQNIPSTPPVQQKMKSVWRQHMWFYTACVVAAVSEAQRQWERAYSTAAS</sequence>
<accession>A0A7S3UQP5</accession>
<feature type="compositionally biased region" description="Low complexity" evidence="1">
    <location>
        <begin position="428"/>
        <end position="439"/>
    </location>
</feature>
<feature type="transmembrane region" description="Helical" evidence="2">
    <location>
        <begin position="221"/>
        <end position="239"/>
    </location>
</feature>
<feature type="compositionally biased region" description="Basic and acidic residues" evidence="1">
    <location>
        <begin position="418"/>
        <end position="427"/>
    </location>
</feature>
<evidence type="ECO:0000313" key="3">
    <source>
        <dbReference type="EMBL" id="CAE0622468.1"/>
    </source>
</evidence>
<keyword evidence="2" id="KW-0472">Membrane</keyword>
<feature type="transmembrane region" description="Helical" evidence="2">
    <location>
        <begin position="50"/>
        <end position="74"/>
    </location>
</feature>
<feature type="transmembrane region" description="Helical" evidence="2">
    <location>
        <begin position="259"/>
        <end position="281"/>
    </location>
</feature>
<proteinExistence type="predicted"/>
<feature type="region of interest" description="Disordered" evidence="1">
    <location>
        <begin position="418"/>
        <end position="447"/>
    </location>
</feature>
<protein>
    <submittedName>
        <fullName evidence="3">Uncharacterized protein</fullName>
    </submittedName>
</protein>
<keyword evidence="2" id="KW-1133">Transmembrane helix</keyword>
<reference evidence="3" key="1">
    <citation type="submission" date="2021-01" db="EMBL/GenBank/DDBJ databases">
        <authorList>
            <person name="Corre E."/>
            <person name="Pelletier E."/>
            <person name="Niang G."/>
            <person name="Scheremetjew M."/>
            <person name="Finn R."/>
            <person name="Kale V."/>
            <person name="Holt S."/>
            <person name="Cochrane G."/>
            <person name="Meng A."/>
            <person name="Brown T."/>
            <person name="Cohen L."/>
        </authorList>
    </citation>
    <scope>NUCLEOTIDE SEQUENCE</scope>
    <source>
        <strain evidence="3">CCMP3107</strain>
    </source>
</reference>
<feature type="region of interest" description="Disordered" evidence="1">
    <location>
        <begin position="348"/>
        <end position="382"/>
    </location>
</feature>
<dbReference type="AlphaFoldDB" id="A0A7S3UQP5"/>
<organism evidence="3">
    <name type="scientific">Heterosigma akashiwo</name>
    <name type="common">Chromophytic alga</name>
    <name type="synonym">Heterosigma carterae</name>
    <dbReference type="NCBI Taxonomy" id="2829"/>
    <lineage>
        <taxon>Eukaryota</taxon>
        <taxon>Sar</taxon>
        <taxon>Stramenopiles</taxon>
        <taxon>Ochrophyta</taxon>
        <taxon>Raphidophyceae</taxon>
        <taxon>Chattonellales</taxon>
        <taxon>Chattonellaceae</taxon>
        <taxon>Heterosigma</taxon>
    </lineage>
</organism>
<feature type="region of interest" description="Disordered" evidence="1">
    <location>
        <begin position="304"/>
        <end position="323"/>
    </location>
</feature>